<proteinExistence type="predicted"/>
<evidence type="ECO:0000313" key="2">
    <source>
        <dbReference type="EMBL" id="GAA4926589.1"/>
    </source>
</evidence>
<dbReference type="Proteomes" id="UP001500368">
    <property type="component" value="Unassembled WGS sequence"/>
</dbReference>
<gene>
    <name evidence="2" type="ORF">GCM10025790_25690</name>
</gene>
<dbReference type="EMBL" id="BAABLW010000007">
    <property type="protein sequence ID" value="GAA4926589.1"/>
    <property type="molecule type" value="Genomic_DNA"/>
</dbReference>
<evidence type="ECO:0000256" key="1">
    <source>
        <dbReference type="SAM" id="Phobius"/>
    </source>
</evidence>
<keyword evidence="1" id="KW-1133">Transmembrane helix</keyword>
<organism evidence="2 3">
    <name type="scientific">Nesterenkonia rhizosphaerae</name>
    <dbReference type="NCBI Taxonomy" id="1348272"/>
    <lineage>
        <taxon>Bacteria</taxon>
        <taxon>Bacillati</taxon>
        <taxon>Actinomycetota</taxon>
        <taxon>Actinomycetes</taxon>
        <taxon>Micrococcales</taxon>
        <taxon>Micrococcaceae</taxon>
        <taxon>Nesterenkonia</taxon>
    </lineage>
</organism>
<comment type="caution">
    <text evidence="2">The sequence shown here is derived from an EMBL/GenBank/DDBJ whole genome shotgun (WGS) entry which is preliminary data.</text>
</comment>
<feature type="transmembrane region" description="Helical" evidence="1">
    <location>
        <begin position="58"/>
        <end position="80"/>
    </location>
</feature>
<accession>A0ABP9G3N6</accession>
<keyword evidence="1" id="KW-0812">Transmembrane</keyword>
<dbReference type="Pfam" id="PF11255">
    <property type="entry name" value="DUF3054"/>
    <property type="match status" value="1"/>
</dbReference>
<feature type="transmembrane region" description="Helical" evidence="1">
    <location>
        <begin position="86"/>
        <end position="107"/>
    </location>
</feature>
<evidence type="ECO:0000313" key="3">
    <source>
        <dbReference type="Proteomes" id="UP001500368"/>
    </source>
</evidence>
<name>A0ABP9G3N6_9MICC</name>
<keyword evidence="1" id="KW-0472">Membrane</keyword>
<keyword evidence="3" id="KW-1185">Reference proteome</keyword>
<sequence length="115" mass="12228">MVLLLLDAALVVLFAVAGNRSHSTGLSVSDVAGTAWPFLIGLLLGWALTRSWHQPSRLWPEGVVVVLVTVALGMTLRVLLTDGGSPLSFVAVATGSLALLLLGRRLVSSQMLRRR</sequence>
<feature type="transmembrane region" description="Helical" evidence="1">
    <location>
        <begin position="27"/>
        <end position="46"/>
    </location>
</feature>
<reference evidence="3" key="1">
    <citation type="journal article" date="2019" name="Int. J. Syst. Evol. Microbiol.">
        <title>The Global Catalogue of Microorganisms (GCM) 10K type strain sequencing project: providing services to taxonomists for standard genome sequencing and annotation.</title>
        <authorList>
            <consortium name="The Broad Institute Genomics Platform"/>
            <consortium name="The Broad Institute Genome Sequencing Center for Infectious Disease"/>
            <person name="Wu L."/>
            <person name="Ma J."/>
        </authorList>
    </citation>
    <scope>NUCLEOTIDE SEQUENCE [LARGE SCALE GENOMIC DNA]</scope>
    <source>
        <strain evidence="3">JCM 19129</strain>
    </source>
</reference>
<dbReference type="InterPro" id="IPR021414">
    <property type="entry name" value="DUF3054"/>
</dbReference>
<protein>
    <submittedName>
        <fullName evidence="2">DUF3054 domain-containing protein</fullName>
    </submittedName>
</protein>